<dbReference type="EMBL" id="JAASRO010000001">
    <property type="protein sequence ID" value="NIK61529.1"/>
    <property type="molecule type" value="Genomic_DNA"/>
</dbReference>
<organism evidence="1 2">
    <name type="scientific">Kribbella shirazensis</name>
    <dbReference type="NCBI Taxonomy" id="1105143"/>
    <lineage>
        <taxon>Bacteria</taxon>
        <taxon>Bacillati</taxon>
        <taxon>Actinomycetota</taxon>
        <taxon>Actinomycetes</taxon>
        <taxon>Propionibacteriales</taxon>
        <taxon>Kribbellaceae</taxon>
        <taxon>Kribbella</taxon>
    </lineage>
</organism>
<evidence type="ECO:0000313" key="2">
    <source>
        <dbReference type="Proteomes" id="UP000555407"/>
    </source>
</evidence>
<keyword evidence="2" id="KW-1185">Reference proteome</keyword>
<gene>
    <name evidence="1" type="ORF">BJY22_007246</name>
</gene>
<dbReference type="AlphaFoldDB" id="A0A7X5VI75"/>
<proteinExistence type="predicted"/>
<sequence length="90" mass="9805">MEPDIAVRVDVRETRHRAGRSGEQHRVDHDLVAGEGGEVLQAGVVQLDEQLPEGDVVSAGVLDTGDHAVLAEPEQQVVRELMPDADRVYL</sequence>
<name>A0A7X5VI75_9ACTN</name>
<protein>
    <submittedName>
        <fullName evidence="1">Uncharacterized protein</fullName>
    </submittedName>
</protein>
<comment type="caution">
    <text evidence="1">The sequence shown here is derived from an EMBL/GenBank/DDBJ whole genome shotgun (WGS) entry which is preliminary data.</text>
</comment>
<accession>A0A7X5VI75</accession>
<dbReference type="Proteomes" id="UP000555407">
    <property type="component" value="Unassembled WGS sequence"/>
</dbReference>
<evidence type="ECO:0000313" key="1">
    <source>
        <dbReference type="EMBL" id="NIK61529.1"/>
    </source>
</evidence>
<reference evidence="1 2" key="1">
    <citation type="submission" date="2020-03" db="EMBL/GenBank/DDBJ databases">
        <title>Sequencing the genomes of 1000 actinobacteria strains.</title>
        <authorList>
            <person name="Klenk H.-P."/>
        </authorList>
    </citation>
    <scope>NUCLEOTIDE SEQUENCE [LARGE SCALE GENOMIC DNA]</scope>
    <source>
        <strain evidence="1 2">DSM 45490</strain>
    </source>
</reference>